<dbReference type="PROSITE" id="PS50076">
    <property type="entry name" value="DNAJ_2"/>
    <property type="match status" value="1"/>
</dbReference>
<accession>A0AA88X468</accession>
<dbReference type="PRINTS" id="PR00625">
    <property type="entry name" value="JDOMAIN"/>
</dbReference>
<comment type="caution">
    <text evidence="2">The sequence shown here is derived from an EMBL/GenBank/DDBJ whole genome shotgun (WGS) entry which is preliminary data.</text>
</comment>
<name>A0AA88X468_9ASTE</name>
<evidence type="ECO:0000313" key="2">
    <source>
        <dbReference type="EMBL" id="KAK3039597.1"/>
    </source>
</evidence>
<organism evidence="2 3">
    <name type="scientific">Escallonia herrerae</name>
    <dbReference type="NCBI Taxonomy" id="1293975"/>
    <lineage>
        <taxon>Eukaryota</taxon>
        <taxon>Viridiplantae</taxon>
        <taxon>Streptophyta</taxon>
        <taxon>Embryophyta</taxon>
        <taxon>Tracheophyta</taxon>
        <taxon>Spermatophyta</taxon>
        <taxon>Magnoliopsida</taxon>
        <taxon>eudicotyledons</taxon>
        <taxon>Gunneridae</taxon>
        <taxon>Pentapetalae</taxon>
        <taxon>asterids</taxon>
        <taxon>campanulids</taxon>
        <taxon>Escalloniales</taxon>
        <taxon>Escalloniaceae</taxon>
        <taxon>Escallonia</taxon>
    </lineage>
</organism>
<dbReference type="PANTHER" id="PTHR45495">
    <property type="entry name" value="DNAJ PROTEIN JJJ1 HOMOLOG"/>
    <property type="match status" value="1"/>
</dbReference>
<dbReference type="InterPro" id="IPR001623">
    <property type="entry name" value="DnaJ_domain"/>
</dbReference>
<sequence>MALPGKRCQYEVLGLGRDCTADEISSAYHRLALQRHTDRLAHSDTVQLVNQKRGSYYEFCVIYQFLRFRYEGQNGASFDGPIEMHLDELQAVNQSHHGFETHMDRRRDLTGNRVSGGIKVCVRVKDYSENGTVGALYSQVEDESGHPTFILGSYCKEAWIEDPPTLEVFVEV</sequence>
<gene>
    <name evidence="2" type="ORF">RJ639_029296</name>
</gene>
<dbReference type="EMBL" id="JAVXUP010000073">
    <property type="protein sequence ID" value="KAK3039597.1"/>
    <property type="molecule type" value="Genomic_DNA"/>
</dbReference>
<dbReference type="InterPro" id="IPR044648">
    <property type="entry name" value="JJJ1_plant"/>
</dbReference>
<reference evidence="2" key="1">
    <citation type="submission" date="2022-12" db="EMBL/GenBank/DDBJ databases">
        <title>Draft genome assemblies for two species of Escallonia (Escalloniales).</title>
        <authorList>
            <person name="Chanderbali A."/>
            <person name="Dervinis C."/>
            <person name="Anghel I."/>
            <person name="Soltis D."/>
            <person name="Soltis P."/>
            <person name="Zapata F."/>
        </authorList>
    </citation>
    <scope>NUCLEOTIDE SEQUENCE</scope>
    <source>
        <strain evidence="2">UCBG64.0493</strain>
        <tissue evidence="2">Leaf</tissue>
    </source>
</reference>
<protein>
    <recommendedName>
        <fullName evidence="1">J domain-containing protein</fullName>
    </recommendedName>
</protein>
<proteinExistence type="predicted"/>
<dbReference type="PANTHER" id="PTHR45495:SF1">
    <property type="entry name" value="DNAJ PROTEIN JJJ1 HOMOLOG"/>
    <property type="match status" value="1"/>
</dbReference>
<keyword evidence="3" id="KW-1185">Reference proteome</keyword>
<dbReference type="InterPro" id="IPR036869">
    <property type="entry name" value="J_dom_sf"/>
</dbReference>
<dbReference type="CDD" id="cd06257">
    <property type="entry name" value="DnaJ"/>
    <property type="match status" value="1"/>
</dbReference>
<evidence type="ECO:0000259" key="1">
    <source>
        <dbReference type="PROSITE" id="PS50076"/>
    </source>
</evidence>
<dbReference type="SUPFAM" id="SSF46565">
    <property type="entry name" value="Chaperone J-domain"/>
    <property type="match status" value="1"/>
</dbReference>
<dbReference type="AlphaFoldDB" id="A0AA88X468"/>
<dbReference type="Gene3D" id="1.10.287.110">
    <property type="entry name" value="DnaJ domain"/>
    <property type="match status" value="1"/>
</dbReference>
<dbReference type="Proteomes" id="UP001188597">
    <property type="component" value="Unassembled WGS sequence"/>
</dbReference>
<evidence type="ECO:0000313" key="3">
    <source>
        <dbReference type="Proteomes" id="UP001188597"/>
    </source>
</evidence>
<feature type="domain" description="J" evidence="1">
    <location>
        <begin position="8"/>
        <end position="74"/>
    </location>
</feature>